<name>A0ACC4BPS3_POPAL</name>
<proteinExistence type="predicted"/>
<dbReference type="EMBL" id="RCHU02000009">
    <property type="protein sequence ID" value="KAL3580412.1"/>
    <property type="molecule type" value="Genomic_DNA"/>
</dbReference>
<sequence length="695" mass="75575">MVAAIPQAAASSTDKTPNRTRPPLLPSEKDHQQNNGSARIATRKPRGKQVPSRYLSPSPSTSTSTTTTTTTTTTSSSSSSSSSFPRRFASPLLSRSTNSGPLHTPLTTTTCSLPSGSKRSQSVDRRRPVTSSRPTTPNPQRTATEISAATKMLITSTRSLSVSFQGEAFSLPISKAKSVTPPQNNVVRKATPERRRATPVRDQGENSRPMDQHRWPGRSREGNLKERNPLLSRSLDCSVVVGGGGDRRVIGSGFVGVKSLQQSNVDEGMRLSLDLGNARQNTDTISVNESSFTGDLTASDSDSVSSGSTSGVPEIGKRKTTPRGITVSARFWQETNSRLRRLQDPGSPLSTSPGSRVGVSPKAIQSKRFSSDGPLSSPRMMAASPIRGATRPASPSKLWTTSASSPSRGMSSPSRVRSMSSSSPSILSFSVDLRRGKMGEDRIVDAHMLRLLYNRYLQWRFVNAREDTTFMVQRLNAEKNLWNAWVTISELRHSVTLRRVKLLLLRQKLKLTSILKGQIAHLEEWSHLDRGHSSSLEGATEALKASTLRLPVVGKTVADVQNLKDAVGSAVDVMQAMASSICSLSSKVEDMNSLVAELVNVTAKERHMLEQCKDFLSTLATVQVMVLSSGYTRISESFSSKSAYEILYIYEQTRKVSDSSCCGRASGAWGSESPQPPTNMSCWYVESSFYFSAKI</sequence>
<dbReference type="Proteomes" id="UP000309997">
    <property type="component" value="Unassembled WGS sequence"/>
</dbReference>
<protein>
    <submittedName>
        <fullName evidence="1">Uncharacterized protein</fullName>
    </submittedName>
</protein>
<comment type="caution">
    <text evidence="1">The sequence shown here is derived from an EMBL/GenBank/DDBJ whole genome shotgun (WGS) entry which is preliminary data.</text>
</comment>
<organism evidence="1 2">
    <name type="scientific">Populus alba</name>
    <name type="common">White poplar</name>
    <dbReference type="NCBI Taxonomy" id="43335"/>
    <lineage>
        <taxon>Eukaryota</taxon>
        <taxon>Viridiplantae</taxon>
        <taxon>Streptophyta</taxon>
        <taxon>Embryophyta</taxon>
        <taxon>Tracheophyta</taxon>
        <taxon>Spermatophyta</taxon>
        <taxon>Magnoliopsida</taxon>
        <taxon>eudicotyledons</taxon>
        <taxon>Gunneridae</taxon>
        <taxon>Pentapetalae</taxon>
        <taxon>rosids</taxon>
        <taxon>fabids</taxon>
        <taxon>Malpighiales</taxon>
        <taxon>Salicaceae</taxon>
        <taxon>Saliceae</taxon>
        <taxon>Populus</taxon>
    </lineage>
</organism>
<gene>
    <name evidence="1" type="ORF">D5086_018247</name>
</gene>
<evidence type="ECO:0000313" key="1">
    <source>
        <dbReference type="EMBL" id="KAL3580412.1"/>
    </source>
</evidence>
<evidence type="ECO:0000313" key="2">
    <source>
        <dbReference type="Proteomes" id="UP000309997"/>
    </source>
</evidence>
<reference evidence="1 2" key="1">
    <citation type="journal article" date="2024" name="Plant Biotechnol. J.">
        <title>Genome and CRISPR/Cas9 system of a widespread forest tree (Populus alba) in the world.</title>
        <authorList>
            <person name="Liu Y.J."/>
            <person name="Jiang P.F."/>
            <person name="Han X.M."/>
            <person name="Li X.Y."/>
            <person name="Wang H.M."/>
            <person name="Wang Y.J."/>
            <person name="Wang X.X."/>
            <person name="Zeng Q.Y."/>
        </authorList>
    </citation>
    <scope>NUCLEOTIDE SEQUENCE [LARGE SCALE GENOMIC DNA]</scope>
    <source>
        <strain evidence="2">cv. PAL-ZL1</strain>
    </source>
</reference>
<accession>A0ACC4BPS3</accession>
<keyword evidence="2" id="KW-1185">Reference proteome</keyword>